<proteinExistence type="predicted"/>
<accession>A0A1V3C817</accession>
<evidence type="ECO:0000256" key="1">
    <source>
        <dbReference type="SAM" id="MobiDB-lite"/>
    </source>
</evidence>
<comment type="caution">
    <text evidence="2">The sequence shown here is derived from an EMBL/GenBank/DDBJ whole genome shotgun (WGS) entry which is preliminary data.</text>
</comment>
<dbReference type="OrthoDB" id="4462506at2"/>
<dbReference type="AlphaFoldDB" id="A0A1V3C817"/>
<evidence type="ECO:0008006" key="4">
    <source>
        <dbReference type="Google" id="ProtNLM"/>
    </source>
</evidence>
<sequence length="179" mass="18981">MLASISAPFVDTSADDLVWTLDHPPVVPLATRTVRVPGARVELRVLGASHQVTVTPDPVRGAGALVETVACLPGLPGGLPGSIERPDLGRYRFGSLVESLSRNELALRVERLHHEVADSPGGLLVAFPGDPLAVTALHLTPDRGGPLRWRTWHAYPQSGELVTTTSNVTTPPTSERSAP</sequence>
<protein>
    <recommendedName>
        <fullName evidence="4">DUF2617 domain-containing protein</fullName>
    </recommendedName>
</protein>
<dbReference type="EMBL" id="MCOK01000001">
    <property type="protein sequence ID" value="OOC56772.1"/>
    <property type="molecule type" value="Genomic_DNA"/>
</dbReference>
<name>A0A1V3C817_9ACTN</name>
<feature type="compositionally biased region" description="Low complexity" evidence="1">
    <location>
        <begin position="162"/>
        <end position="179"/>
    </location>
</feature>
<dbReference type="Proteomes" id="UP000189004">
    <property type="component" value="Unassembled WGS sequence"/>
</dbReference>
<keyword evidence="3" id="KW-1185">Reference proteome</keyword>
<reference evidence="3" key="1">
    <citation type="submission" date="2016-08" db="EMBL/GenBank/DDBJ databases">
        <authorList>
            <person name="Tokovenko B."/>
            <person name="Kalinowski J."/>
        </authorList>
    </citation>
    <scope>NUCLEOTIDE SEQUENCE [LARGE SCALE GENOMIC DNA]</scope>
    <source>
        <strain evidence="3">UTMC102</strain>
    </source>
</reference>
<gene>
    <name evidence="2" type="ORF">NOSIN_25490</name>
</gene>
<dbReference type="InterPro" id="IPR024486">
    <property type="entry name" value="DUF2617"/>
</dbReference>
<evidence type="ECO:0000313" key="3">
    <source>
        <dbReference type="Proteomes" id="UP000189004"/>
    </source>
</evidence>
<dbReference type="RefSeq" id="WP_077693212.1">
    <property type="nucleotide sequence ID" value="NZ_MCOK01000001.1"/>
</dbReference>
<dbReference type="STRING" id="501010.NOSIN_25490"/>
<feature type="region of interest" description="Disordered" evidence="1">
    <location>
        <begin position="160"/>
        <end position="179"/>
    </location>
</feature>
<dbReference type="Pfam" id="PF10936">
    <property type="entry name" value="DUF2617"/>
    <property type="match status" value="1"/>
</dbReference>
<organism evidence="2 3">
    <name type="scientific">Nocardiopsis sinuspersici</name>
    <dbReference type="NCBI Taxonomy" id="501010"/>
    <lineage>
        <taxon>Bacteria</taxon>
        <taxon>Bacillati</taxon>
        <taxon>Actinomycetota</taxon>
        <taxon>Actinomycetes</taxon>
        <taxon>Streptosporangiales</taxon>
        <taxon>Nocardiopsidaceae</taxon>
        <taxon>Nocardiopsis</taxon>
    </lineage>
</organism>
<evidence type="ECO:0000313" key="2">
    <source>
        <dbReference type="EMBL" id="OOC56772.1"/>
    </source>
</evidence>